<protein>
    <recommendedName>
        <fullName evidence="2 5">UTP--glucose-1-phosphate uridylyltransferase</fullName>
        <ecNumber evidence="2 5">2.7.7.9</ecNumber>
    </recommendedName>
</protein>
<name>A0ABR2K2U3_9EUKA</name>
<dbReference type="InterPro" id="IPR002618">
    <property type="entry name" value="UDPGP_fam"/>
</dbReference>
<accession>A0ABR2K2U3</accession>
<evidence type="ECO:0000313" key="7">
    <source>
        <dbReference type="Proteomes" id="UP001470230"/>
    </source>
</evidence>
<evidence type="ECO:0000256" key="5">
    <source>
        <dbReference type="PIRNR" id="PIRNR000806"/>
    </source>
</evidence>
<comment type="caution">
    <text evidence="6">The sequence shown here is derived from an EMBL/GenBank/DDBJ whole genome shotgun (WGS) entry which is preliminary data.</text>
</comment>
<dbReference type="Gene3D" id="2.160.10.10">
    <property type="entry name" value="Hexapeptide repeat proteins"/>
    <property type="match status" value="1"/>
</dbReference>
<proteinExistence type="inferred from homology"/>
<reference evidence="6 7" key="1">
    <citation type="submission" date="2024-04" db="EMBL/GenBank/DDBJ databases">
        <title>Tritrichomonas musculus Genome.</title>
        <authorList>
            <person name="Alves-Ferreira E."/>
            <person name="Grigg M."/>
            <person name="Lorenzi H."/>
            <person name="Galac M."/>
        </authorList>
    </citation>
    <scope>NUCLEOTIDE SEQUENCE [LARGE SCALE GENOMIC DNA]</scope>
    <source>
        <strain evidence="6 7">EAF2021</strain>
    </source>
</reference>
<evidence type="ECO:0000256" key="2">
    <source>
        <dbReference type="ARBA" id="ARBA00012415"/>
    </source>
</evidence>
<keyword evidence="3 5" id="KW-0808">Transferase</keyword>
<dbReference type="EMBL" id="JAPFFF010000007">
    <property type="protein sequence ID" value="KAK8885427.1"/>
    <property type="molecule type" value="Genomic_DNA"/>
</dbReference>
<dbReference type="EC" id="2.7.7.9" evidence="2 5"/>
<dbReference type="Pfam" id="PF01704">
    <property type="entry name" value="UDPGP"/>
    <property type="match status" value="1"/>
</dbReference>
<organism evidence="6 7">
    <name type="scientific">Tritrichomonas musculus</name>
    <dbReference type="NCBI Taxonomy" id="1915356"/>
    <lineage>
        <taxon>Eukaryota</taxon>
        <taxon>Metamonada</taxon>
        <taxon>Parabasalia</taxon>
        <taxon>Tritrichomonadida</taxon>
        <taxon>Tritrichomonadidae</taxon>
        <taxon>Tritrichomonas</taxon>
    </lineage>
</organism>
<evidence type="ECO:0000313" key="6">
    <source>
        <dbReference type="EMBL" id="KAK8885427.1"/>
    </source>
</evidence>
<keyword evidence="4 5" id="KW-0548">Nucleotidyltransferase</keyword>
<dbReference type="Proteomes" id="UP001470230">
    <property type="component" value="Unassembled WGS sequence"/>
</dbReference>
<sequence length="474" mass="53522">MSVRELLQTNEEGAIEKFKKEIEPLKLTPGARDKLISMFRAAFSPSVAQESEITWDYVKPLTANEQFPYENLPEPTNPADLLKELVVCKLNGGLGTTMGCTFPKSLIVCQNGQTFFDLTIEQIRDFNNKYHVDVPLVLMQSFYTDELMKPSIEKAQSSGVRVLAYNQNKFPRIYEDTLEPVPKSADAPLSEWNPPGHGDVFHCLRDSGLLDKFLAEGKKYMFISNIDNLGARIDLKILNKVSTENRSYAAETVAKTPDDWKGGMPILYKGRVKLLETAQVPKGHMDDFCNVKIFDIFNSNNMWINLPKLKEALDKDTLVLDVIKNRKVYNGKNIFQLEAAAGSAIQSFPDSISVKVPRRRFLPVKSCNELLLMRSDLYRREGAEFLINPERGNTVLPSLKLSSFFTKVQDFEQRVPSPPSIVHLNKLVVDGDVTFGKNITLEGDVEFKCPEGEKWVVPDGKKYKDVVIASKDKL</sequence>
<dbReference type="InterPro" id="IPR016267">
    <property type="entry name" value="UDPGP_trans"/>
</dbReference>
<dbReference type="PIRSF" id="PIRSF000806">
    <property type="entry name" value="UDPGP"/>
    <property type="match status" value="1"/>
</dbReference>
<dbReference type="PANTHER" id="PTHR43511">
    <property type="match status" value="1"/>
</dbReference>
<evidence type="ECO:0000256" key="3">
    <source>
        <dbReference type="ARBA" id="ARBA00022679"/>
    </source>
</evidence>
<dbReference type="Gene3D" id="3.90.550.10">
    <property type="entry name" value="Spore Coat Polysaccharide Biosynthesis Protein SpsA, Chain A"/>
    <property type="match status" value="1"/>
</dbReference>
<comment type="similarity">
    <text evidence="1 5">Belongs to the UDPGP type 1 family.</text>
</comment>
<comment type="catalytic activity">
    <reaction evidence="5">
        <text>alpha-D-glucose 1-phosphate + UTP + H(+) = UDP-alpha-D-glucose + diphosphate</text>
        <dbReference type="Rhea" id="RHEA:19889"/>
        <dbReference type="ChEBI" id="CHEBI:15378"/>
        <dbReference type="ChEBI" id="CHEBI:33019"/>
        <dbReference type="ChEBI" id="CHEBI:46398"/>
        <dbReference type="ChEBI" id="CHEBI:58601"/>
        <dbReference type="ChEBI" id="CHEBI:58885"/>
        <dbReference type="EC" id="2.7.7.9"/>
    </reaction>
</comment>
<evidence type="ECO:0000256" key="4">
    <source>
        <dbReference type="ARBA" id="ARBA00022695"/>
    </source>
</evidence>
<keyword evidence="7" id="KW-1185">Reference proteome</keyword>
<dbReference type="GO" id="GO:0016779">
    <property type="term" value="F:nucleotidyltransferase activity"/>
    <property type="evidence" value="ECO:0007669"/>
    <property type="project" value="UniProtKB-KW"/>
</dbReference>
<evidence type="ECO:0000256" key="1">
    <source>
        <dbReference type="ARBA" id="ARBA00010401"/>
    </source>
</evidence>
<dbReference type="SUPFAM" id="SSF53448">
    <property type="entry name" value="Nucleotide-diphospho-sugar transferases"/>
    <property type="match status" value="1"/>
</dbReference>
<dbReference type="InterPro" id="IPR029044">
    <property type="entry name" value="Nucleotide-diphossugar_trans"/>
</dbReference>
<gene>
    <name evidence="6" type="ORF">M9Y10_040875</name>
</gene>